<dbReference type="RefSeq" id="WP_210666106.1">
    <property type="nucleotide sequence ID" value="NZ_JAGFBV010000011.1"/>
</dbReference>
<reference evidence="3 4" key="1">
    <citation type="submission" date="2021-03" db="EMBL/GenBank/DDBJ databases">
        <title>Flavobacterium Flabelliformis Sp. Nov. And Flavobacterium Geliluteum Sp. Nov., Two Novel Multidrug Resistant Psychrophilic Species Isolated From Antarctica.</title>
        <authorList>
            <person name="Kralova S."/>
            <person name="Busse H.J."/>
            <person name="Bezdicek M."/>
            <person name="Nykrynova M."/>
            <person name="Kroupova E."/>
            <person name="Krsek D."/>
            <person name="Sedlacek I."/>
        </authorList>
    </citation>
    <scope>NUCLEOTIDE SEQUENCE [LARGE SCALE GENOMIC DNA]</scope>
    <source>
        <strain evidence="3 4">P7388</strain>
    </source>
</reference>
<accession>A0A941B333</accession>
<dbReference type="PROSITE" id="PS51257">
    <property type="entry name" value="PROKAR_LIPOPROTEIN"/>
    <property type="match status" value="1"/>
</dbReference>
<feature type="compositionally biased region" description="Basic and acidic residues" evidence="1">
    <location>
        <begin position="126"/>
        <end position="138"/>
    </location>
</feature>
<evidence type="ECO:0000259" key="2">
    <source>
        <dbReference type="Pfam" id="PF14129"/>
    </source>
</evidence>
<name>A0A941B333_9FLAO</name>
<protein>
    <submittedName>
        <fullName evidence="3">DUF4296 domain-containing protein</fullName>
    </submittedName>
</protein>
<feature type="region of interest" description="Disordered" evidence="1">
    <location>
        <begin position="120"/>
        <end position="153"/>
    </location>
</feature>
<evidence type="ECO:0000313" key="3">
    <source>
        <dbReference type="EMBL" id="MBP4138103.1"/>
    </source>
</evidence>
<gene>
    <name evidence="3" type="ORF">J3495_08360</name>
</gene>
<feature type="domain" description="DUF4296" evidence="2">
    <location>
        <begin position="25"/>
        <end position="107"/>
    </location>
</feature>
<dbReference type="EMBL" id="JAGFBV010000011">
    <property type="protein sequence ID" value="MBP4138103.1"/>
    <property type="molecule type" value="Genomic_DNA"/>
</dbReference>
<keyword evidence="4" id="KW-1185">Reference proteome</keyword>
<comment type="caution">
    <text evidence="3">The sequence shown here is derived from an EMBL/GenBank/DDBJ whole genome shotgun (WGS) entry which is preliminary data.</text>
</comment>
<sequence>MKKLVLILLVLFLAVSCKKELVKEPKGLLDREKMVNIMYDLSVLEAVRYQNPLSVDSMDTNPTKFILRKYKVDSVQFSQSNKYYAANYETYKDMFDEINARLEKQKKVLDSLVKIEDKKAAKKSKTKIDDKEGGKKTQDLINADASKEKMELR</sequence>
<evidence type="ECO:0000313" key="4">
    <source>
        <dbReference type="Proteomes" id="UP000675047"/>
    </source>
</evidence>
<dbReference type="InterPro" id="IPR025381">
    <property type="entry name" value="DUF4296"/>
</dbReference>
<evidence type="ECO:0000256" key="1">
    <source>
        <dbReference type="SAM" id="MobiDB-lite"/>
    </source>
</evidence>
<dbReference type="AlphaFoldDB" id="A0A941B333"/>
<dbReference type="Pfam" id="PF14129">
    <property type="entry name" value="DUF4296"/>
    <property type="match status" value="1"/>
</dbReference>
<organism evidence="3 4">
    <name type="scientific">Flavobacterium geliluteum</name>
    <dbReference type="NCBI Taxonomy" id="2816120"/>
    <lineage>
        <taxon>Bacteria</taxon>
        <taxon>Pseudomonadati</taxon>
        <taxon>Bacteroidota</taxon>
        <taxon>Flavobacteriia</taxon>
        <taxon>Flavobacteriales</taxon>
        <taxon>Flavobacteriaceae</taxon>
        <taxon>Flavobacterium</taxon>
    </lineage>
</organism>
<proteinExistence type="predicted"/>
<dbReference type="Proteomes" id="UP000675047">
    <property type="component" value="Unassembled WGS sequence"/>
</dbReference>